<evidence type="ECO:0000256" key="5">
    <source>
        <dbReference type="ARBA" id="ARBA00022692"/>
    </source>
</evidence>
<dbReference type="EMBL" id="MHNY01000033">
    <property type="protein sequence ID" value="OGZ55069.1"/>
    <property type="molecule type" value="Genomic_DNA"/>
</dbReference>
<keyword evidence="11" id="KW-1003">Cell membrane</keyword>
<accession>A0A1G2GY53</accession>
<dbReference type="STRING" id="1802128.A3H64_03760"/>
<protein>
    <recommendedName>
        <fullName evidence="11 12">ATP synthase subunit a</fullName>
    </recommendedName>
    <alternativeName>
        <fullName evidence="11">ATP synthase F0 sector subunit a</fullName>
    </alternativeName>
    <alternativeName>
        <fullName evidence="11">F-ATPase subunit 6</fullName>
    </alternativeName>
</protein>
<dbReference type="HAMAP" id="MF_01393">
    <property type="entry name" value="ATP_synth_a_bact"/>
    <property type="match status" value="1"/>
</dbReference>
<evidence type="ECO:0000313" key="13">
    <source>
        <dbReference type="EMBL" id="OGZ55069.1"/>
    </source>
</evidence>
<dbReference type="NCBIfam" id="TIGR01131">
    <property type="entry name" value="ATP_synt_6_or_A"/>
    <property type="match status" value="1"/>
</dbReference>
<keyword evidence="6 11" id="KW-0375">Hydrogen ion transport</keyword>
<dbReference type="GO" id="GO:0045259">
    <property type="term" value="C:proton-transporting ATP synthase complex"/>
    <property type="evidence" value="ECO:0007669"/>
    <property type="project" value="UniProtKB-KW"/>
</dbReference>
<dbReference type="GO" id="GO:0046933">
    <property type="term" value="F:proton-transporting ATP synthase activity, rotational mechanism"/>
    <property type="evidence" value="ECO:0007669"/>
    <property type="project" value="UniProtKB-UniRule"/>
</dbReference>
<evidence type="ECO:0000256" key="9">
    <source>
        <dbReference type="ARBA" id="ARBA00023136"/>
    </source>
</evidence>
<sequence>MHEIFLNAEPLFFVGTFPFTNTLLVSSFAVVLIALGSYLLSRKYAEIPGTAQGVIEIVYEEFASLIDSVLGNKKKSEQYLPFVATLFIFILVSNWLGILPGFGSIGIKEEHHFIPLLRSPASDLNFTLAIAVLTVVMVNVFGVMAIGVWKHASKFLNFSSPINFFVGILEFISEIARMISFAFRLFGNVFAGEVLLVVIAFLVPFLAPVPFFFLEIFVGFIQAFVFSMLALVFIAIATVPHGSGHE</sequence>
<keyword evidence="7 11" id="KW-1133">Transmembrane helix</keyword>
<dbReference type="GO" id="GO:0042777">
    <property type="term" value="P:proton motive force-driven plasma membrane ATP synthesis"/>
    <property type="evidence" value="ECO:0007669"/>
    <property type="project" value="TreeGrafter"/>
</dbReference>
<evidence type="ECO:0000256" key="3">
    <source>
        <dbReference type="ARBA" id="ARBA00022448"/>
    </source>
</evidence>
<evidence type="ECO:0000256" key="12">
    <source>
        <dbReference type="RuleBase" id="RU000483"/>
    </source>
</evidence>
<comment type="similarity">
    <text evidence="2 11 12">Belongs to the ATPase A chain family.</text>
</comment>
<evidence type="ECO:0000256" key="7">
    <source>
        <dbReference type="ARBA" id="ARBA00022989"/>
    </source>
</evidence>
<dbReference type="PANTHER" id="PTHR42823:SF3">
    <property type="entry name" value="ATP SYNTHASE SUBUNIT A, CHLOROPLASTIC"/>
    <property type="match status" value="1"/>
</dbReference>
<proteinExistence type="inferred from homology"/>
<keyword evidence="3 11" id="KW-0813">Transport</keyword>
<keyword evidence="5 11" id="KW-0812">Transmembrane</keyword>
<keyword evidence="9 11" id="KW-0472">Membrane</keyword>
<comment type="function">
    <text evidence="11 12">Key component of the proton channel; it plays a direct role in the translocation of protons across the membrane.</text>
</comment>
<keyword evidence="4 11" id="KW-0138">CF(0)</keyword>
<dbReference type="PANTHER" id="PTHR42823">
    <property type="entry name" value="ATP SYNTHASE SUBUNIT A, CHLOROPLASTIC"/>
    <property type="match status" value="1"/>
</dbReference>
<evidence type="ECO:0000256" key="10">
    <source>
        <dbReference type="ARBA" id="ARBA00023310"/>
    </source>
</evidence>
<evidence type="ECO:0000256" key="8">
    <source>
        <dbReference type="ARBA" id="ARBA00023065"/>
    </source>
</evidence>
<evidence type="ECO:0000256" key="2">
    <source>
        <dbReference type="ARBA" id="ARBA00006810"/>
    </source>
</evidence>
<dbReference type="InterPro" id="IPR035908">
    <property type="entry name" value="F0_ATP_A_sf"/>
</dbReference>
<feature type="transmembrane region" description="Helical" evidence="11">
    <location>
        <begin position="185"/>
        <end position="206"/>
    </location>
</feature>
<evidence type="ECO:0000256" key="1">
    <source>
        <dbReference type="ARBA" id="ARBA00004141"/>
    </source>
</evidence>
<evidence type="ECO:0000313" key="14">
    <source>
        <dbReference type="Proteomes" id="UP000178186"/>
    </source>
</evidence>
<reference evidence="13 14" key="1">
    <citation type="journal article" date="2016" name="Nat. Commun.">
        <title>Thousands of microbial genomes shed light on interconnected biogeochemical processes in an aquifer system.</title>
        <authorList>
            <person name="Anantharaman K."/>
            <person name="Brown C.T."/>
            <person name="Hug L.A."/>
            <person name="Sharon I."/>
            <person name="Castelle C.J."/>
            <person name="Probst A.J."/>
            <person name="Thomas B.C."/>
            <person name="Singh A."/>
            <person name="Wilkins M.J."/>
            <person name="Karaoz U."/>
            <person name="Brodie E.L."/>
            <person name="Williams K.H."/>
            <person name="Hubbard S.S."/>
            <person name="Banfield J.F."/>
        </authorList>
    </citation>
    <scope>NUCLEOTIDE SEQUENCE [LARGE SCALE GENOMIC DNA]</scope>
</reference>
<dbReference type="GO" id="GO:0005886">
    <property type="term" value="C:plasma membrane"/>
    <property type="evidence" value="ECO:0007669"/>
    <property type="project" value="UniProtKB-SubCell"/>
</dbReference>
<dbReference type="PROSITE" id="PS00449">
    <property type="entry name" value="ATPASE_A"/>
    <property type="match status" value="1"/>
</dbReference>
<feature type="transmembrane region" description="Helical" evidence="11">
    <location>
        <begin position="12"/>
        <end position="40"/>
    </location>
</feature>
<dbReference type="CDD" id="cd00310">
    <property type="entry name" value="ATP-synt_Fo_a_6"/>
    <property type="match status" value="1"/>
</dbReference>
<comment type="subcellular location">
    <subcellularLocation>
        <location evidence="11 12">Cell membrane</location>
        <topology evidence="11 12">Multi-pass membrane protein</topology>
    </subcellularLocation>
    <subcellularLocation>
        <location evidence="1">Membrane</location>
        <topology evidence="1">Multi-pass membrane protein</topology>
    </subcellularLocation>
</comment>
<dbReference type="InterPro" id="IPR000568">
    <property type="entry name" value="ATP_synth_F0_asu"/>
</dbReference>
<dbReference type="Gene3D" id="1.20.120.220">
    <property type="entry name" value="ATP synthase, F0 complex, subunit A"/>
    <property type="match status" value="1"/>
</dbReference>
<dbReference type="PRINTS" id="PR00123">
    <property type="entry name" value="ATPASEA"/>
</dbReference>
<gene>
    <name evidence="11" type="primary">atpB</name>
    <name evidence="13" type="ORF">A3H64_03760</name>
</gene>
<organism evidence="13 14">
    <name type="scientific">Candidatus Ryanbacteria bacterium RIFCSPLOWO2_02_FULL_45_11c</name>
    <dbReference type="NCBI Taxonomy" id="1802128"/>
    <lineage>
        <taxon>Bacteria</taxon>
        <taxon>Candidatus Ryaniibacteriota</taxon>
    </lineage>
</organism>
<evidence type="ECO:0000256" key="11">
    <source>
        <dbReference type="HAMAP-Rule" id="MF_01393"/>
    </source>
</evidence>
<comment type="caution">
    <text evidence="13">The sequence shown here is derived from an EMBL/GenBank/DDBJ whole genome shotgun (WGS) entry which is preliminary data.</text>
</comment>
<dbReference type="InterPro" id="IPR045082">
    <property type="entry name" value="ATP_syn_F0_a_bact/chloroplast"/>
</dbReference>
<name>A0A1G2GY53_9BACT</name>
<dbReference type="AlphaFoldDB" id="A0A1G2GY53"/>
<feature type="transmembrane region" description="Helical" evidence="11">
    <location>
        <begin position="124"/>
        <end position="149"/>
    </location>
</feature>
<dbReference type="SUPFAM" id="SSF81336">
    <property type="entry name" value="F1F0 ATP synthase subunit A"/>
    <property type="match status" value="1"/>
</dbReference>
<dbReference type="Proteomes" id="UP000178186">
    <property type="component" value="Unassembled WGS sequence"/>
</dbReference>
<evidence type="ECO:0000256" key="6">
    <source>
        <dbReference type="ARBA" id="ARBA00022781"/>
    </source>
</evidence>
<keyword evidence="10 11" id="KW-0066">ATP synthesis</keyword>
<dbReference type="Pfam" id="PF00119">
    <property type="entry name" value="ATP-synt_A"/>
    <property type="match status" value="1"/>
</dbReference>
<evidence type="ECO:0000256" key="4">
    <source>
        <dbReference type="ARBA" id="ARBA00022547"/>
    </source>
</evidence>
<dbReference type="InterPro" id="IPR023011">
    <property type="entry name" value="ATP_synth_F0_asu_AS"/>
</dbReference>
<feature type="transmembrane region" description="Helical" evidence="11">
    <location>
        <begin position="212"/>
        <end position="239"/>
    </location>
</feature>
<feature type="transmembrane region" description="Helical" evidence="11">
    <location>
        <begin position="79"/>
        <end position="103"/>
    </location>
</feature>
<keyword evidence="8 11" id="KW-0406">Ion transport</keyword>